<dbReference type="Proteomes" id="UP000000542">
    <property type="component" value="Chromosome 36"/>
</dbReference>
<dbReference type="VEuPathDB" id="TriTrypDB:LMJFC_360046200"/>
<dbReference type="EMBL" id="FR796432">
    <property type="protein sequence ID" value="CAJ09287.1"/>
    <property type="molecule type" value="Genomic_DNA"/>
</dbReference>
<dbReference type="InParanoid" id="Q4Q194"/>
<dbReference type="GeneID" id="5655615"/>
<dbReference type="HOGENOM" id="CLU_957960_0_0_1"/>
<dbReference type="VEuPathDB" id="TriTrypDB:LmjF.36.3240"/>
<dbReference type="KEGG" id="lma:LMJF_36_3240"/>
<keyword evidence="1" id="KW-0472">Membrane</keyword>
<protein>
    <submittedName>
        <fullName evidence="2">Uncharacterized protein</fullName>
    </submittedName>
</protein>
<sequence>MDDVHASPLERDNEQVAAAAKATNSTGVRRRRMNEVYPVMKNTIYSDGECEVVVVLTSWDCGMRFIRYISDLFQYFVRNPKAMGLIFTTVIILLFFKYAQQVVVKAVNAAVRAHSGLEPTDTIRSAFTSFTEELHALERAAQTIGWAYMRDSVEGYDMGTAVVTAFSSLVRNVQLSLMANMRTCVVRAFPAAASTVFTSRHWGQIGGTPNETNRSVCFCVSKDSTVRQWDTVSNTGDGGPLMSRAYVEQCMPDLLSVATTATKGSALAASGGVDAGLHDMQYLPAKGLAHD</sequence>
<proteinExistence type="predicted"/>
<reference evidence="2 3" key="2">
    <citation type="journal article" date="2011" name="Genome Res.">
        <title>Chromosome and gene copy number variation allow major structural change between species and strains of Leishmania.</title>
        <authorList>
            <person name="Rogers M.B."/>
            <person name="Hilley J.D."/>
            <person name="Dickens N.J."/>
            <person name="Wilkes J."/>
            <person name="Bates P.A."/>
            <person name="Depledge D.P."/>
            <person name="Harris D."/>
            <person name="Her Y."/>
            <person name="Herzyk P."/>
            <person name="Imamura H."/>
            <person name="Otto T.D."/>
            <person name="Sanders M."/>
            <person name="Seeger K."/>
            <person name="Dujardin J.C."/>
            <person name="Berriman M."/>
            <person name="Smith D.F."/>
            <person name="Hertz-Fowler C."/>
            <person name="Mottram J.C."/>
        </authorList>
    </citation>
    <scope>NUCLEOTIDE SEQUENCE [LARGE SCALE GENOMIC DNA]</scope>
    <source>
        <strain evidence="3">MHOM/IL/81/Friedlin</strain>
    </source>
</reference>
<accession>Q4Q194</accession>
<evidence type="ECO:0000313" key="2">
    <source>
        <dbReference type="EMBL" id="CAJ09287.1"/>
    </source>
</evidence>
<gene>
    <name evidence="2" type="ORF">LMJF_36_3240</name>
</gene>
<dbReference type="VEuPathDB" id="TriTrypDB:LMJSD75_360042200"/>
<dbReference type="AlphaFoldDB" id="Q4Q194"/>
<evidence type="ECO:0000313" key="3">
    <source>
        <dbReference type="Proteomes" id="UP000000542"/>
    </source>
</evidence>
<evidence type="ECO:0000256" key="1">
    <source>
        <dbReference type="SAM" id="Phobius"/>
    </source>
</evidence>
<name>Q4Q194_LEIMA</name>
<reference evidence="2 3" key="1">
    <citation type="journal article" date="2005" name="Science">
        <title>The genome of the kinetoplastid parasite, Leishmania major.</title>
        <authorList>
            <person name="Ivens A.C."/>
            <person name="Peacock C.S."/>
            <person name="Worthey E.A."/>
            <person name="Murphy L."/>
            <person name="Aggarwal G."/>
            <person name="Berriman M."/>
            <person name="Sisk E."/>
            <person name="Rajandream M.A."/>
            <person name="Adlem E."/>
            <person name="Aert R."/>
            <person name="Anupama A."/>
            <person name="Apostolou Z."/>
            <person name="Attipoe P."/>
            <person name="Bason N."/>
            <person name="Bauser C."/>
            <person name="Beck A."/>
            <person name="Beverley S.M."/>
            <person name="Bianchettin G."/>
            <person name="Borzym K."/>
            <person name="Bothe G."/>
            <person name="Bruschi C.V."/>
            <person name="Collins M."/>
            <person name="Cadag E."/>
            <person name="Ciarloni L."/>
            <person name="Clayton C."/>
            <person name="Coulson R.M."/>
            <person name="Cronin A."/>
            <person name="Cruz A.K."/>
            <person name="Davies R.M."/>
            <person name="De Gaudenzi J."/>
            <person name="Dobson D.E."/>
            <person name="Duesterhoeft A."/>
            <person name="Fazelina G."/>
            <person name="Fosker N."/>
            <person name="Frasch A.C."/>
            <person name="Fraser A."/>
            <person name="Fuchs M."/>
            <person name="Gabel C."/>
            <person name="Goble A."/>
            <person name="Goffeau A."/>
            <person name="Harris D."/>
            <person name="Hertz-Fowler C."/>
            <person name="Hilbert H."/>
            <person name="Horn D."/>
            <person name="Huang Y."/>
            <person name="Klages S."/>
            <person name="Knights A."/>
            <person name="Kube M."/>
            <person name="Larke N."/>
            <person name="Litvin L."/>
            <person name="Lord A."/>
            <person name="Louie T."/>
            <person name="Marra M."/>
            <person name="Masuy D."/>
            <person name="Matthews K."/>
            <person name="Michaeli S."/>
            <person name="Mottram J.C."/>
            <person name="Muller-Auer S."/>
            <person name="Munden H."/>
            <person name="Nelson S."/>
            <person name="Norbertczak H."/>
            <person name="Oliver K."/>
            <person name="O'neil S."/>
            <person name="Pentony M."/>
            <person name="Pohl T.M."/>
            <person name="Price C."/>
            <person name="Purnelle B."/>
            <person name="Quail M.A."/>
            <person name="Rabbinowitsch E."/>
            <person name="Reinhardt R."/>
            <person name="Rieger M."/>
            <person name="Rinta J."/>
            <person name="Robben J."/>
            <person name="Robertson L."/>
            <person name="Ruiz J.C."/>
            <person name="Rutter S."/>
            <person name="Saunders D."/>
            <person name="Schafer M."/>
            <person name="Schein J."/>
            <person name="Schwartz D.C."/>
            <person name="Seeger K."/>
            <person name="Seyler A."/>
            <person name="Sharp S."/>
            <person name="Shin H."/>
            <person name="Sivam D."/>
            <person name="Squares R."/>
            <person name="Squares S."/>
            <person name="Tosato V."/>
            <person name="Vogt C."/>
            <person name="Volckaert G."/>
            <person name="Wambutt R."/>
            <person name="Warren T."/>
            <person name="Wedler H."/>
            <person name="Woodward J."/>
            <person name="Zhou S."/>
            <person name="Zimmermann W."/>
            <person name="Smith D.F."/>
            <person name="Blackwell J.M."/>
            <person name="Stuart K.D."/>
            <person name="Barrell B."/>
            <person name="Myler P.J."/>
        </authorList>
    </citation>
    <scope>NUCLEOTIDE SEQUENCE [LARGE SCALE GENOMIC DNA]</scope>
    <source>
        <strain evidence="3">MHOM/IL/81/Friedlin</strain>
    </source>
</reference>
<dbReference type="VEuPathDB" id="TriTrypDB:LMJLV39_360042300"/>
<keyword evidence="3" id="KW-1185">Reference proteome</keyword>
<organism evidence="2 3">
    <name type="scientific">Leishmania major</name>
    <dbReference type="NCBI Taxonomy" id="5664"/>
    <lineage>
        <taxon>Eukaryota</taxon>
        <taxon>Discoba</taxon>
        <taxon>Euglenozoa</taxon>
        <taxon>Kinetoplastea</taxon>
        <taxon>Metakinetoplastina</taxon>
        <taxon>Trypanosomatida</taxon>
        <taxon>Trypanosomatidae</taxon>
        <taxon>Leishmaniinae</taxon>
        <taxon>Leishmania</taxon>
    </lineage>
</organism>
<feature type="transmembrane region" description="Helical" evidence="1">
    <location>
        <begin position="82"/>
        <end position="99"/>
    </location>
</feature>
<keyword evidence="1" id="KW-1133">Transmembrane helix</keyword>
<keyword evidence="1" id="KW-0812">Transmembrane</keyword>
<dbReference type="RefSeq" id="XP_001686904.1">
    <property type="nucleotide sequence ID" value="XM_001686852.1"/>
</dbReference>